<dbReference type="RefSeq" id="XP_040737574.1">
    <property type="nucleotide sequence ID" value="XM_040881948.1"/>
</dbReference>
<comment type="caution">
    <text evidence="2">The sequence shown here is derived from an EMBL/GenBank/DDBJ whole genome shotgun (WGS) entry which is preliminary data.</text>
</comment>
<feature type="compositionally biased region" description="Basic and acidic residues" evidence="1">
    <location>
        <begin position="23"/>
        <end position="34"/>
    </location>
</feature>
<dbReference type="EMBL" id="MIKG01000022">
    <property type="protein sequence ID" value="RAO73060.1"/>
    <property type="molecule type" value="Genomic_DNA"/>
</dbReference>
<proteinExistence type="predicted"/>
<organism evidence="2 3">
    <name type="scientific">Talaromyces amestolkiae</name>
    <dbReference type="NCBI Taxonomy" id="1196081"/>
    <lineage>
        <taxon>Eukaryota</taxon>
        <taxon>Fungi</taxon>
        <taxon>Dikarya</taxon>
        <taxon>Ascomycota</taxon>
        <taxon>Pezizomycotina</taxon>
        <taxon>Eurotiomycetes</taxon>
        <taxon>Eurotiomycetidae</taxon>
        <taxon>Eurotiales</taxon>
        <taxon>Trichocomaceae</taxon>
        <taxon>Talaromyces</taxon>
        <taxon>Talaromyces sect. Talaromyces</taxon>
    </lineage>
</organism>
<keyword evidence="3" id="KW-1185">Reference proteome</keyword>
<name>A0A364LB57_TALAM</name>
<protein>
    <submittedName>
        <fullName evidence="2">Uncharacterized protein</fullName>
    </submittedName>
</protein>
<evidence type="ECO:0000256" key="1">
    <source>
        <dbReference type="SAM" id="MobiDB-lite"/>
    </source>
</evidence>
<dbReference type="OrthoDB" id="5371983at2759"/>
<dbReference type="AlphaFoldDB" id="A0A364LB57"/>
<sequence length="87" mass="9590">MMNPTGVSLFRPNQQDPTSTLSKSEKFIRSKELAENQEQSAPATAKNTTEGTAAEFSEDLSAIWEKALKAFEDHVFMSQVPLCVPSI</sequence>
<dbReference type="Proteomes" id="UP000249363">
    <property type="component" value="Unassembled WGS sequence"/>
</dbReference>
<reference evidence="2 3" key="1">
    <citation type="journal article" date="2017" name="Biotechnol. Biofuels">
        <title>Differential beta-glucosidase expression as a function of carbon source availability in Talaromyces amestolkiae: a genomic and proteomic approach.</title>
        <authorList>
            <person name="de Eugenio L.I."/>
            <person name="Mendez-Liter J.A."/>
            <person name="Nieto-Dominguez M."/>
            <person name="Alonso L."/>
            <person name="Gil-Munoz J."/>
            <person name="Barriuso J."/>
            <person name="Prieto A."/>
            <person name="Martinez M.J."/>
        </authorList>
    </citation>
    <scope>NUCLEOTIDE SEQUENCE [LARGE SCALE GENOMIC DNA]</scope>
    <source>
        <strain evidence="2 3">CIB</strain>
    </source>
</reference>
<feature type="compositionally biased region" description="Polar residues" evidence="1">
    <location>
        <begin position="36"/>
        <end position="51"/>
    </location>
</feature>
<dbReference type="GeneID" id="63798286"/>
<accession>A0A364LB57</accession>
<evidence type="ECO:0000313" key="2">
    <source>
        <dbReference type="EMBL" id="RAO73060.1"/>
    </source>
</evidence>
<evidence type="ECO:0000313" key="3">
    <source>
        <dbReference type="Proteomes" id="UP000249363"/>
    </source>
</evidence>
<feature type="region of interest" description="Disordered" evidence="1">
    <location>
        <begin position="1"/>
        <end position="52"/>
    </location>
</feature>
<gene>
    <name evidence="2" type="ORF">BHQ10_009072</name>
</gene>
<feature type="compositionally biased region" description="Polar residues" evidence="1">
    <location>
        <begin position="11"/>
        <end position="22"/>
    </location>
</feature>